<dbReference type="InterPro" id="IPR041335">
    <property type="entry name" value="HSM3_N"/>
</dbReference>
<dbReference type="OrthoDB" id="4538483at2759"/>
<dbReference type="EMBL" id="VNKQ01000006">
    <property type="protein sequence ID" value="KAG0650438.1"/>
    <property type="molecule type" value="Genomic_DNA"/>
</dbReference>
<evidence type="ECO:0000313" key="3">
    <source>
        <dbReference type="Proteomes" id="UP000785200"/>
    </source>
</evidence>
<comment type="caution">
    <text evidence="2">The sequence shown here is derived from an EMBL/GenBank/DDBJ whole genome shotgun (WGS) entry which is preliminary data.</text>
</comment>
<accession>A0A9P6VLW4</accession>
<organism evidence="2 3">
    <name type="scientific">Hyphodiscus hymeniophilus</name>
    <dbReference type="NCBI Taxonomy" id="353542"/>
    <lineage>
        <taxon>Eukaryota</taxon>
        <taxon>Fungi</taxon>
        <taxon>Dikarya</taxon>
        <taxon>Ascomycota</taxon>
        <taxon>Pezizomycotina</taxon>
        <taxon>Leotiomycetes</taxon>
        <taxon>Helotiales</taxon>
        <taxon>Hyphodiscaceae</taxon>
        <taxon>Hyphodiscus</taxon>
    </lineage>
</organism>
<dbReference type="SUPFAM" id="SSF48371">
    <property type="entry name" value="ARM repeat"/>
    <property type="match status" value="1"/>
</dbReference>
<reference evidence="2" key="1">
    <citation type="submission" date="2019-07" db="EMBL/GenBank/DDBJ databases">
        <title>Hyphodiscus hymeniophilus genome sequencing and assembly.</title>
        <authorList>
            <person name="Kramer G."/>
            <person name="Nodwell J."/>
        </authorList>
    </citation>
    <scope>NUCLEOTIDE SEQUENCE</scope>
    <source>
        <strain evidence="2">ATCC 34498</strain>
    </source>
</reference>
<evidence type="ECO:0000259" key="1">
    <source>
        <dbReference type="Pfam" id="PF18795"/>
    </source>
</evidence>
<evidence type="ECO:0000313" key="2">
    <source>
        <dbReference type="EMBL" id="KAG0650438.1"/>
    </source>
</evidence>
<gene>
    <name evidence="2" type="ORF">D0Z07_3153</name>
</gene>
<dbReference type="Proteomes" id="UP000785200">
    <property type="component" value="Unassembled WGS sequence"/>
</dbReference>
<proteinExistence type="predicted"/>
<name>A0A9P6VLW4_9HELO</name>
<sequence length="415" mass="46416">MEDLPITGLEELERHLQTIQDDPETPLDEKLFDEVELQLTGRFFSTSCLLCCKKVMQANLVFEENRKFSEHPSQGISAPTGLFAVLSHATIIKEHKYVSKNSNILPLIPRLLPSLSQILTTYQKDPTILASLAVKLLKPIPFTQVLTLASEESLIQALLSPAPSANVLAITVIEKASRSPGDTAILSIMQGVVKSFLRTWLSTPHVDVGEKATRALGDLLEVDCDRRSITPRMNGMDLASRIPPGQGLLWRRLFQDHDIYEMIFSLCSSQTIGTGEGELDERQKSLAQARLLRILPRLAALDFHAISHTNFTDVEVRYGLQGGEQGILWFAAVDMVNKEEDMLMHITVIDFFAEFLDVMSTTEITQSMMNYLAALLKKVTEADQTMYKSLESIAMNPESSPELVDLLVRLNQHHE</sequence>
<feature type="domain" description="DNA mismatch repair protein HSM3 N-terminal" evidence="1">
    <location>
        <begin position="107"/>
        <end position="199"/>
    </location>
</feature>
<dbReference type="AlphaFoldDB" id="A0A9P6VLW4"/>
<dbReference type="InterPro" id="IPR016024">
    <property type="entry name" value="ARM-type_fold"/>
</dbReference>
<keyword evidence="3" id="KW-1185">Reference proteome</keyword>
<dbReference type="Pfam" id="PF18795">
    <property type="entry name" value="HSM3_N"/>
    <property type="match status" value="1"/>
</dbReference>
<dbReference type="Gene3D" id="1.25.10.50">
    <property type="match status" value="1"/>
</dbReference>
<protein>
    <recommendedName>
        <fullName evidence="1">DNA mismatch repair protein HSM3 N-terminal domain-containing protein</fullName>
    </recommendedName>
</protein>